<protein>
    <submittedName>
        <fullName evidence="1">Uncharacterized protein</fullName>
    </submittedName>
</protein>
<evidence type="ECO:0000313" key="2">
    <source>
        <dbReference type="Proteomes" id="UP001148662"/>
    </source>
</evidence>
<name>A0ACC1TC17_9APHY</name>
<reference evidence="1" key="1">
    <citation type="submission" date="2022-07" db="EMBL/GenBank/DDBJ databases">
        <title>Genome Sequence of Phlebia brevispora.</title>
        <authorList>
            <person name="Buettner E."/>
        </authorList>
    </citation>
    <scope>NUCLEOTIDE SEQUENCE</scope>
    <source>
        <strain evidence="1">MPL23</strain>
    </source>
</reference>
<comment type="caution">
    <text evidence="1">The sequence shown here is derived from an EMBL/GenBank/DDBJ whole genome shotgun (WGS) entry which is preliminary data.</text>
</comment>
<proteinExistence type="predicted"/>
<evidence type="ECO:0000313" key="1">
    <source>
        <dbReference type="EMBL" id="KAJ3558000.1"/>
    </source>
</evidence>
<dbReference type="EMBL" id="JANHOG010000116">
    <property type="protein sequence ID" value="KAJ3558000.1"/>
    <property type="molecule type" value="Genomic_DNA"/>
</dbReference>
<accession>A0ACC1TC17</accession>
<keyword evidence="2" id="KW-1185">Reference proteome</keyword>
<gene>
    <name evidence="1" type="ORF">NM688_g1170</name>
</gene>
<dbReference type="Proteomes" id="UP001148662">
    <property type="component" value="Unassembled WGS sequence"/>
</dbReference>
<organism evidence="1 2">
    <name type="scientific">Phlebia brevispora</name>
    <dbReference type="NCBI Taxonomy" id="194682"/>
    <lineage>
        <taxon>Eukaryota</taxon>
        <taxon>Fungi</taxon>
        <taxon>Dikarya</taxon>
        <taxon>Basidiomycota</taxon>
        <taxon>Agaricomycotina</taxon>
        <taxon>Agaricomycetes</taxon>
        <taxon>Polyporales</taxon>
        <taxon>Meruliaceae</taxon>
        <taxon>Phlebia</taxon>
    </lineage>
</organism>
<sequence length="860" mass="97144">MGSPFVDILDVRGKHAAINGECKSMHEQILEGLSQPTGKKNLPTMLLYDERGLRLYDAITTDADEYYLFPAEEEILRKHSEEIVRYMHAGTEGCADNETVVELGAGALRKTSHILRALASLVPATSDSPPITYYALDLEKRELQRTLKQLAESDVGEEIRGKVSTKGLCATYDDGLEFIQDGGLQGRGSMERISTQLRDQYKIERIARDASPSSSFSGHTENTPPSTPGSERPPFHLLFLGSSLGNFDRGEDVAFLRTLPLQPGSCNTVLLGLDHTDDRKKIEAAYNDSKGVTRAFIMNGLRVAGRALGDEALFKADQWDYVGEYNEVLRRHEAYYKSKIAQTVVDPTSSASFHFEEGELVRIEYSLKYSDEDAYALFSEADLRPINRWTDDNSQYALWLLERPQFIFPLLRQPTQLTSPFGVPSIQEWQDMWAAWDFINRRMIPTSMLFEKPIDLRHICLFYQGHIPTFLDIHLSRLLQEPNTEPENFKYIFERGIDPIVDDPTQCHPHSEVPQTEEDWPTLSNILAFQARVRERVLRLYDDLETGKLVLSRKIARVLFMTLEHEAFHAEVSGLFDASLYALATRWTGTIPPSGFVRPEWDVLAKAWDAAPVPGSASVTLGPANVTLGHDDDEENDDAVNTGDYEFGWDNEHPKRQLQVGRFRIDWRPVTNGDFYLFYLGEGKELVQLPSSWVDVNGELQVRTLYGPVPMQVAWNWPIVTSCDNLSTYAKVKGGRLPTEPELRLFYDMFNCGYAGGANVGFRNWHPVPATTGLSKNAGKGHNGGVWEWTSTVFDKHDGFVPSKLYPGYSTDFFDTHHQVVIGGSYATVPRLADRTTVRNYYQHNYPYAWVGGRVAYDVA</sequence>